<dbReference type="InterPro" id="IPR014710">
    <property type="entry name" value="RmlC-like_jellyroll"/>
</dbReference>
<evidence type="ECO:0000313" key="3">
    <source>
        <dbReference type="EMBL" id="MBD2705286.1"/>
    </source>
</evidence>
<dbReference type="GO" id="GO:0006355">
    <property type="term" value="P:regulation of DNA-templated transcription"/>
    <property type="evidence" value="ECO:0007669"/>
    <property type="project" value="InterPro"/>
</dbReference>
<gene>
    <name evidence="3" type="ORF">IC229_32005</name>
</gene>
<keyword evidence="4" id="KW-1185">Reference proteome</keyword>
<dbReference type="SUPFAM" id="SSF51182">
    <property type="entry name" value="RmlC-like cupins"/>
    <property type="match status" value="1"/>
</dbReference>
<dbReference type="Pfam" id="PF02311">
    <property type="entry name" value="AraC_binding"/>
    <property type="match status" value="1"/>
</dbReference>
<evidence type="ECO:0000259" key="2">
    <source>
        <dbReference type="Pfam" id="PF02311"/>
    </source>
</evidence>
<name>A0A927AVS6_9BACT</name>
<reference evidence="3" key="1">
    <citation type="submission" date="2020-09" db="EMBL/GenBank/DDBJ databases">
        <authorList>
            <person name="Kim M.K."/>
        </authorList>
    </citation>
    <scope>NUCLEOTIDE SEQUENCE</scope>
    <source>
        <strain evidence="3">BT702</strain>
    </source>
</reference>
<protein>
    <submittedName>
        <fullName evidence="3">AraC family ligand binding domain-containing protein</fullName>
    </submittedName>
</protein>
<dbReference type="Proteomes" id="UP000598820">
    <property type="component" value="Unassembled WGS sequence"/>
</dbReference>
<evidence type="ECO:0000313" key="4">
    <source>
        <dbReference type="Proteomes" id="UP000598820"/>
    </source>
</evidence>
<keyword evidence="1" id="KW-0238">DNA-binding</keyword>
<dbReference type="InterPro" id="IPR003313">
    <property type="entry name" value="AraC-bd"/>
</dbReference>
<dbReference type="GO" id="GO:0003677">
    <property type="term" value="F:DNA binding"/>
    <property type="evidence" value="ECO:0007669"/>
    <property type="project" value="UniProtKB-KW"/>
</dbReference>
<accession>A0A927AVS6</accession>
<dbReference type="EMBL" id="JACWZY010000050">
    <property type="protein sequence ID" value="MBD2705286.1"/>
    <property type="molecule type" value="Genomic_DNA"/>
</dbReference>
<dbReference type="Gene3D" id="2.60.120.10">
    <property type="entry name" value="Jelly Rolls"/>
    <property type="match status" value="1"/>
</dbReference>
<evidence type="ECO:0000256" key="1">
    <source>
        <dbReference type="ARBA" id="ARBA00023125"/>
    </source>
</evidence>
<dbReference type="RefSeq" id="WP_190892559.1">
    <property type="nucleotide sequence ID" value="NZ_JACWZY010000050.1"/>
</dbReference>
<feature type="domain" description="AraC-type arabinose-binding/dimerisation" evidence="2">
    <location>
        <begin position="82"/>
        <end position="137"/>
    </location>
</feature>
<sequence>MRTFLLLWIVIWTSRTSFAQVVVSGLYSYNQPSVNTHSGYEVRTLLEGTTRDFSHLILQAITLQANQPDQSTLQLEEEATLIIKAGESTIYLGGKRKTMGPGSVVMLMPGDEFRIENKTAQPLTYFMIRFTSNEMPDLDLYSMVGGSFWIDRQEIASRKVLTYSTVMSHRIALQKNTLVSGSKNYEARRAAELLFVLDNPIQVSIGDVTKVAKAGDVIFLDSDVSHRINAGSQEDSTYLSFQF</sequence>
<comment type="caution">
    <text evidence="3">The sequence shown here is derived from an EMBL/GenBank/DDBJ whole genome shotgun (WGS) entry which is preliminary data.</text>
</comment>
<dbReference type="AlphaFoldDB" id="A0A927AVS6"/>
<proteinExistence type="predicted"/>
<dbReference type="InterPro" id="IPR011051">
    <property type="entry name" value="RmlC_Cupin_sf"/>
</dbReference>
<organism evidence="3 4">
    <name type="scientific">Spirosoma profusum</name>
    <dbReference type="NCBI Taxonomy" id="2771354"/>
    <lineage>
        <taxon>Bacteria</taxon>
        <taxon>Pseudomonadati</taxon>
        <taxon>Bacteroidota</taxon>
        <taxon>Cytophagia</taxon>
        <taxon>Cytophagales</taxon>
        <taxon>Cytophagaceae</taxon>
        <taxon>Spirosoma</taxon>
    </lineage>
</organism>